<accession>A0ABX8FBN7</accession>
<dbReference type="InterPro" id="IPR003660">
    <property type="entry name" value="HAMP_dom"/>
</dbReference>
<keyword evidence="12" id="KW-1185">Reference proteome</keyword>
<evidence type="ECO:0000256" key="2">
    <source>
        <dbReference type="ARBA" id="ARBA00022475"/>
    </source>
</evidence>
<dbReference type="Proteomes" id="UP000679247">
    <property type="component" value="Chromosome"/>
</dbReference>
<dbReference type="SUPFAM" id="SSF55874">
    <property type="entry name" value="ATPase domain of HSP90 chaperone/DNA topoisomerase II/histidine kinase"/>
    <property type="match status" value="1"/>
</dbReference>
<organism evidence="11 12">
    <name type="scientific">Cytobacillus gottheilii</name>
    <dbReference type="NCBI Taxonomy" id="859144"/>
    <lineage>
        <taxon>Bacteria</taxon>
        <taxon>Bacillati</taxon>
        <taxon>Bacillota</taxon>
        <taxon>Bacilli</taxon>
        <taxon>Bacillales</taxon>
        <taxon>Bacillaceae</taxon>
        <taxon>Cytobacillus</taxon>
    </lineage>
</organism>
<evidence type="ECO:0000256" key="9">
    <source>
        <dbReference type="SAM" id="Phobius"/>
    </source>
</evidence>
<keyword evidence="5 9" id="KW-0812">Transmembrane</keyword>
<evidence type="ECO:0000256" key="1">
    <source>
        <dbReference type="ARBA" id="ARBA00004651"/>
    </source>
</evidence>
<dbReference type="RefSeq" id="WP_214476329.1">
    <property type="nucleotide sequence ID" value="NZ_CP071709.1"/>
</dbReference>
<evidence type="ECO:0000313" key="11">
    <source>
        <dbReference type="EMBL" id="QVY61268.1"/>
    </source>
</evidence>
<dbReference type="SUPFAM" id="SSF158472">
    <property type="entry name" value="HAMP domain-like"/>
    <property type="match status" value="1"/>
</dbReference>
<dbReference type="GO" id="GO:0016301">
    <property type="term" value="F:kinase activity"/>
    <property type="evidence" value="ECO:0007669"/>
    <property type="project" value="UniProtKB-KW"/>
</dbReference>
<dbReference type="InterPro" id="IPR010559">
    <property type="entry name" value="Sig_transdc_His_kin_internal"/>
</dbReference>
<dbReference type="PROSITE" id="PS50885">
    <property type="entry name" value="HAMP"/>
    <property type="match status" value="1"/>
</dbReference>
<dbReference type="InterPro" id="IPR036890">
    <property type="entry name" value="HATPase_C_sf"/>
</dbReference>
<dbReference type="InterPro" id="IPR003594">
    <property type="entry name" value="HATPase_dom"/>
</dbReference>
<keyword evidence="2" id="KW-1003">Cell membrane</keyword>
<gene>
    <name evidence="11" type="ORF">J1899_20295</name>
</gene>
<dbReference type="Gene3D" id="3.30.565.10">
    <property type="entry name" value="Histidine kinase-like ATPase, C-terminal domain"/>
    <property type="match status" value="1"/>
</dbReference>
<feature type="transmembrane region" description="Helical" evidence="9">
    <location>
        <begin position="310"/>
        <end position="334"/>
    </location>
</feature>
<reference evidence="11 12" key="1">
    <citation type="submission" date="2021-03" db="EMBL/GenBank/DDBJ databases">
        <title>The first data on the complete genome of the tetrodotoxin-producing bacterium.</title>
        <authorList>
            <person name="Melnikova D.I."/>
            <person name="Nijland R."/>
            <person name="Magarlamov T.Y."/>
        </authorList>
    </citation>
    <scope>NUCLEOTIDE SEQUENCE [LARGE SCALE GENOMIC DNA]</scope>
    <source>
        <strain evidence="11 12">1839</strain>
    </source>
</reference>
<proteinExistence type="predicted"/>
<dbReference type="Gene3D" id="3.30.450.20">
    <property type="entry name" value="PAS domain"/>
    <property type="match status" value="1"/>
</dbReference>
<dbReference type="Pfam" id="PF02518">
    <property type="entry name" value="HATPase_c"/>
    <property type="match status" value="1"/>
</dbReference>
<keyword evidence="6 11" id="KW-0418">Kinase</keyword>
<dbReference type="EMBL" id="CP071709">
    <property type="protein sequence ID" value="QVY61268.1"/>
    <property type="molecule type" value="Genomic_DNA"/>
</dbReference>
<dbReference type="InterPro" id="IPR050640">
    <property type="entry name" value="Bact_2-comp_sensor_kinase"/>
</dbReference>
<protein>
    <submittedName>
        <fullName evidence="11">Sensor histidine kinase</fullName>
    </submittedName>
</protein>
<evidence type="ECO:0000256" key="6">
    <source>
        <dbReference type="ARBA" id="ARBA00022777"/>
    </source>
</evidence>
<evidence type="ECO:0000256" key="8">
    <source>
        <dbReference type="ARBA" id="ARBA00023136"/>
    </source>
</evidence>
<evidence type="ECO:0000256" key="7">
    <source>
        <dbReference type="ARBA" id="ARBA00022989"/>
    </source>
</evidence>
<evidence type="ECO:0000256" key="4">
    <source>
        <dbReference type="ARBA" id="ARBA00022679"/>
    </source>
</evidence>
<dbReference type="Pfam" id="PF02743">
    <property type="entry name" value="dCache_1"/>
    <property type="match status" value="1"/>
</dbReference>
<dbReference type="PANTHER" id="PTHR34220">
    <property type="entry name" value="SENSOR HISTIDINE KINASE YPDA"/>
    <property type="match status" value="1"/>
</dbReference>
<name>A0ABX8FBN7_9BACI</name>
<comment type="subcellular location">
    <subcellularLocation>
        <location evidence="1">Cell membrane</location>
        <topology evidence="1">Multi-pass membrane protein</topology>
    </subcellularLocation>
</comment>
<keyword evidence="7 9" id="KW-1133">Transmembrane helix</keyword>
<keyword evidence="8 9" id="KW-0472">Membrane</keyword>
<dbReference type="CDD" id="cd06225">
    <property type="entry name" value="HAMP"/>
    <property type="match status" value="1"/>
</dbReference>
<keyword evidence="4" id="KW-0808">Transferase</keyword>
<feature type="domain" description="HAMP" evidence="10">
    <location>
        <begin position="331"/>
        <end position="383"/>
    </location>
</feature>
<dbReference type="Gene3D" id="1.10.8.500">
    <property type="entry name" value="HAMP domain in histidine kinase"/>
    <property type="match status" value="1"/>
</dbReference>
<dbReference type="Pfam" id="PF00672">
    <property type="entry name" value="HAMP"/>
    <property type="match status" value="1"/>
</dbReference>
<evidence type="ECO:0000313" key="12">
    <source>
        <dbReference type="Proteomes" id="UP000679247"/>
    </source>
</evidence>
<dbReference type="InterPro" id="IPR033479">
    <property type="entry name" value="dCache_1"/>
</dbReference>
<dbReference type="Pfam" id="PF06580">
    <property type="entry name" value="His_kinase"/>
    <property type="match status" value="1"/>
</dbReference>
<evidence type="ECO:0000256" key="5">
    <source>
        <dbReference type="ARBA" id="ARBA00022692"/>
    </source>
</evidence>
<evidence type="ECO:0000259" key="10">
    <source>
        <dbReference type="PROSITE" id="PS50885"/>
    </source>
</evidence>
<dbReference type="SMART" id="SM00304">
    <property type="entry name" value="HAMP"/>
    <property type="match status" value="1"/>
</dbReference>
<keyword evidence="3" id="KW-0597">Phosphoprotein</keyword>
<sequence length="623" mass="71870">MTLQRKISINMTFKRFSHLKFKNFHLSTKLLITYILLTVLPMAFLGSIAYVQYTESIEEQIGEYIPRLLHQSNENIENNFKELASLPDLIYNSDNVMGILRKEEYESQAELNRDSYIIRSFFSRTFLGNNSNEILGVFLVSNHHIFEHSRTSYKGFDIENINEQDGIMFQGDMEILLPYQSNLVFQDNTPYFLLKKDIIDVDNRRTIGTLVFAVETAFIERVFANLDHEDKADIWLMNSEGRIIYHTDIDRIGQTYNEIKGFPTLSGSFHTDYGDNTLTSVDESANMGWILAHSIETKFLTERTDIVTNVIIVMFIILVLVATLISIYLALTVVRPIKTLGNLMKEVEKGNFQVQIPINSHDEVGYLAQSFDSMITQVRELIQKNYEKEIRQKNAELYALQSQINPHFMYNTLETIGMAVEDGDSEVVVDMVTILGRMLRFSLSNKERIIPITKEVAHIRDYLSLQTFRFEERLSFQINETIDSERYYTPKFILQPIVENAIKYGLEKRRELTIELSVKKESIHPNKEQIIYVIRDNGPGITHEELNRIRKLLQSEPMIKRDSGFGITNVHARLVTMFGDPYGVSINSTEGNGTEVIIRTKLVEQSEIAEYSDSGEVYGDANH</sequence>
<evidence type="ECO:0000256" key="3">
    <source>
        <dbReference type="ARBA" id="ARBA00022553"/>
    </source>
</evidence>
<dbReference type="PANTHER" id="PTHR34220:SF7">
    <property type="entry name" value="SENSOR HISTIDINE KINASE YPDA"/>
    <property type="match status" value="1"/>
</dbReference>